<dbReference type="STRING" id="655355.SAMN05216283_101344"/>
<evidence type="ECO:0000313" key="1">
    <source>
        <dbReference type="EMBL" id="SFE52641.1"/>
    </source>
</evidence>
<dbReference type="Proteomes" id="UP000198964">
    <property type="component" value="Unassembled WGS sequence"/>
</dbReference>
<dbReference type="RefSeq" id="WP_093918091.1">
    <property type="nucleotide sequence ID" value="NZ_FONW01000001.1"/>
</dbReference>
<dbReference type="Pfam" id="PF14125">
    <property type="entry name" value="DUF4292"/>
    <property type="match status" value="1"/>
</dbReference>
<dbReference type="EMBL" id="FONW01000001">
    <property type="protein sequence ID" value="SFE52641.1"/>
    <property type="molecule type" value="Genomic_DNA"/>
</dbReference>
<sequence>MKTRSQLEKLSLIFVLLLAFASCKTTKIVTTEKVRPISANRLIKKIEENAFDYDMLAIKRIACHYESPDEKTSFRANLKSEKDQQILLTLSKINVPLARLYLTPDSVKMVNYLNKSYLKEDYQYLSKFVNTNLDFEMVQAVISNEAFSYRDDERDNEFKEFVSYVDSGMYVLQSFKNRKLYKIMQKGKEEKIDRYLKKLDEDAFIVQHIYADPKTFKIRKIILDDQTNNRKVTVNFSDFTQVGRQLYPGNIDIFFTSLEKDLSMRIKLSKFSTEKDQSFNFNIPAKYDRMQ</sequence>
<evidence type="ECO:0000313" key="2">
    <source>
        <dbReference type="Proteomes" id="UP000198964"/>
    </source>
</evidence>
<evidence type="ECO:0008006" key="3">
    <source>
        <dbReference type="Google" id="ProtNLM"/>
    </source>
</evidence>
<accession>A0A1I2B927</accession>
<reference evidence="1 2" key="1">
    <citation type="submission" date="2016-10" db="EMBL/GenBank/DDBJ databases">
        <authorList>
            <person name="de Groot N.N."/>
        </authorList>
    </citation>
    <scope>NUCLEOTIDE SEQUENCE [LARGE SCALE GENOMIC DNA]</scope>
    <source>
        <strain evidence="1 2">CGMCC 1.9156</strain>
    </source>
</reference>
<gene>
    <name evidence="1" type="ORF">SAMN05216283_101344</name>
</gene>
<name>A0A1I2B927_9BACT</name>
<dbReference type="PROSITE" id="PS51257">
    <property type="entry name" value="PROKAR_LIPOPROTEIN"/>
    <property type="match status" value="1"/>
</dbReference>
<dbReference type="AlphaFoldDB" id="A0A1I2B927"/>
<organism evidence="1 2">
    <name type="scientific">Sunxiuqinia elliptica</name>
    <dbReference type="NCBI Taxonomy" id="655355"/>
    <lineage>
        <taxon>Bacteria</taxon>
        <taxon>Pseudomonadati</taxon>
        <taxon>Bacteroidota</taxon>
        <taxon>Bacteroidia</taxon>
        <taxon>Marinilabiliales</taxon>
        <taxon>Prolixibacteraceae</taxon>
        <taxon>Sunxiuqinia</taxon>
    </lineage>
</organism>
<proteinExistence type="predicted"/>
<protein>
    <recommendedName>
        <fullName evidence="3">DUF4292 domain-containing protein</fullName>
    </recommendedName>
</protein>
<dbReference type="InterPro" id="IPR025634">
    <property type="entry name" value="DUF4292"/>
</dbReference>
<keyword evidence="2" id="KW-1185">Reference proteome</keyword>